<protein>
    <submittedName>
        <fullName evidence="2">AlNc14C48G3811 protein</fullName>
    </submittedName>
</protein>
<evidence type="ECO:0000256" key="1">
    <source>
        <dbReference type="SAM" id="MobiDB-lite"/>
    </source>
</evidence>
<reference evidence="2" key="2">
    <citation type="submission" date="2011-02" db="EMBL/GenBank/DDBJ databases">
        <authorList>
            <person name="MacLean D."/>
        </authorList>
    </citation>
    <scope>NUCLEOTIDE SEQUENCE</scope>
</reference>
<sequence length="172" mass="18944">MSPSAADNEILGDNNYFYWEFNARKSLLQFIDGPVDIKHHDQSAVSDNDTECDIDSAIVDNFEGVFCLEKPAQPSANKSTRGLRSDRTNTGVHAWNRSYECKGDSSTGMGTHAKSGIQRNGTTSDKRKDLQGRNINDILELLEKNSAGSVSSVESVDTGRMNDGQDFCKFIV</sequence>
<accession>F0WAU9</accession>
<organism evidence="2">
    <name type="scientific">Albugo laibachii Nc14</name>
    <dbReference type="NCBI Taxonomy" id="890382"/>
    <lineage>
        <taxon>Eukaryota</taxon>
        <taxon>Sar</taxon>
        <taxon>Stramenopiles</taxon>
        <taxon>Oomycota</taxon>
        <taxon>Peronosporomycetes</taxon>
        <taxon>Albuginales</taxon>
        <taxon>Albuginaceae</taxon>
        <taxon>Albugo</taxon>
    </lineage>
</organism>
<dbReference type="EMBL" id="FR824093">
    <property type="protein sequence ID" value="CCA18271.1"/>
    <property type="molecule type" value="Genomic_DNA"/>
</dbReference>
<dbReference type="HOGENOM" id="CLU_1558064_0_0_1"/>
<proteinExistence type="predicted"/>
<reference evidence="2" key="1">
    <citation type="journal article" date="2011" name="PLoS Biol.">
        <title>Gene gain and loss during evolution of obligate parasitism in the white rust pathogen of Arabidopsis thaliana.</title>
        <authorList>
            <person name="Kemen E."/>
            <person name="Gardiner A."/>
            <person name="Schultz-Larsen T."/>
            <person name="Kemen A.C."/>
            <person name="Balmuth A.L."/>
            <person name="Robert-Seilaniantz A."/>
            <person name="Bailey K."/>
            <person name="Holub E."/>
            <person name="Studholme D.J."/>
            <person name="Maclean D."/>
            <person name="Jones J.D."/>
        </authorList>
    </citation>
    <scope>NUCLEOTIDE SEQUENCE</scope>
</reference>
<name>F0WAU9_9STRA</name>
<dbReference type="AlphaFoldDB" id="F0WAU9"/>
<evidence type="ECO:0000313" key="2">
    <source>
        <dbReference type="EMBL" id="CCA18271.1"/>
    </source>
</evidence>
<feature type="region of interest" description="Disordered" evidence="1">
    <location>
        <begin position="103"/>
        <end position="130"/>
    </location>
</feature>
<gene>
    <name evidence="2" type="primary">AlNc14C48G3811</name>
    <name evidence="2" type="ORF">ALNC14_044140</name>
</gene>